<proteinExistence type="predicted"/>
<protein>
    <submittedName>
        <fullName evidence="2">Uncharacterized protein</fullName>
    </submittedName>
</protein>
<reference evidence="2" key="1">
    <citation type="submission" date="2022-11" db="UniProtKB">
        <authorList>
            <consortium name="WormBaseParasite"/>
        </authorList>
    </citation>
    <scope>IDENTIFICATION</scope>
</reference>
<name>A0A915EUD2_9BILA</name>
<dbReference type="Proteomes" id="UP000887574">
    <property type="component" value="Unplaced"/>
</dbReference>
<evidence type="ECO:0000313" key="1">
    <source>
        <dbReference type="Proteomes" id="UP000887574"/>
    </source>
</evidence>
<evidence type="ECO:0000313" key="2">
    <source>
        <dbReference type="WBParaSite" id="jg9617"/>
    </source>
</evidence>
<accession>A0A915EUD2</accession>
<dbReference type="WBParaSite" id="jg9617">
    <property type="protein sequence ID" value="jg9617"/>
    <property type="gene ID" value="jg9617"/>
</dbReference>
<sequence length="219" mass="24411">MTNPRECGLLMDHGKQVRPPSRGCYASCSSLPRMQTYNGYGQFLHQQRIGTQPSDAEHRTCWGLMRKGRKGTPTDFIDEKLEASIDQPTPPAPLAAPAPPAPLVECLTFPIRSVSFHCLLSRGARSAAPSVRFDRSATLLALLAAPNPQLRRFRRSAHTACSVGKIRSVSSHCFSRSLCPLRLLRRLSSVSPHCLLRSLLPFRMLRRRPACFFVVSFEL</sequence>
<organism evidence="1 2">
    <name type="scientific">Ditylenchus dipsaci</name>
    <dbReference type="NCBI Taxonomy" id="166011"/>
    <lineage>
        <taxon>Eukaryota</taxon>
        <taxon>Metazoa</taxon>
        <taxon>Ecdysozoa</taxon>
        <taxon>Nematoda</taxon>
        <taxon>Chromadorea</taxon>
        <taxon>Rhabditida</taxon>
        <taxon>Tylenchina</taxon>
        <taxon>Tylenchomorpha</taxon>
        <taxon>Sphaerularioidea</taxon>
        <taxon>Anguinidae</taxon>
        <taxon>Anguininae</taxon>
        <taxon>Ditylenchus</taxon>
    </lineage>
</organism>
<keyword evidence="1" id="KW-1185">Reference proteome</keyword>
<dbReference type="AlphaFoldDB" id="A0A915EUD2"/>